<dbReference type="AlphaFoldDB" id="Q9TWI3"/>
<sequence>DAEIVKQESDVGPEPYQAV</sequence>
<organism>
    <name type="scientific">Ceratitis capitata</name>
    <name type="common">Mediterranean fruit fly</name>
    <name type="synonym">Tephritis capitata</name>
    <dbReference type="NCBI Taxonomy" id="7213"/>
    <lineage>
        <taxon>Eukaryota</taxon>
        <taxon>Metazoa</taxon>
        <taxon>Ecdysozoa</taxon>
        <taxon>Arthropoda</taxon>
        <taxon>Hexapoda</taxon>
        <taxon>Insecta</taxon>
        <taxon>Pterygota</taxon>
        <taxon>Neoptera</taxon>
        <taxon>Endopterygota</taxon>
        <taxon>Diptera</taxon>
        <taxon>Brachycera</taxon>
        <taxon>Muscomorpha</taxon>
        <taxon>Tephritoidea</taxon>
        <taxon>Tephritidae</taxon>
        <taxon>Ceratitis</taxon>
        <taxon>Ceratitis</taxon>
    </lineage>
</organism>
<name>Q9TWI3_CERCA</name>
<reference key="1">
    <citation type="journal article" date="1995" name="Hereditas">
        <title>Partial N-terminal sequences of larval cuticular proteins from the dipteran Ceratitis capitata.</title>
        <authorList>
            <person name="Tsiliras A."/>
            <person name="Koromantzou E."/>
            <person name="Allen G."/>
            <person name="Dimitriadis G."/>
        </authorList>
    </citation>
    <scope>PROTEIN SEQUENCE</scope>
</reference>
<proteinExistence type="evidence at protein level"/>
<keyword id="KW-0903">Direct protein sequencing</keyword>
<protein>
    <submittedName>
        <fullName>Major cuticular protein</fullName>
    </submittedName>
</protein>
<accession>Q9TWI3</accession>